<dbReference type="InterPro" id="IPR036423">
    <property type="entry name" value="SOD-like_Cu/Zn_dom_sf"/>
</dbReference>
<dbReference type="EMBL" id="MU155392">
    <property type="protein sequence ID" value="KAF9474174.1"/>
    <property type="molecule type" value="Genomic_DNA"/>
</dbReference>
<organism evidence="11 12">
    <name type="scientific">Pholiota conissans</name>
    <dbReference type="NCBI Taxonomy" id="109636"/>
    <lineage>
        <taxon>Eukaryota</taxon>
        <taxon>Fungi</taxon>
        <taxon>Dikarya</taxon>
        <taxon>Basidiomycota</taxon>
        <taxon>Agaricomycotina</taxon>
        <taxon>Agaricomycetes</taxon>
        <taxon>Agaricomycetidae</taxon>
        <taxon>Agaricales</taxon>
        <taxon>Agaricineae</taxon>
        <taxon>Strophariaceae</taxon>
        <taxon>Pholiota</taxon>
    </lineage>
</organism>
<dbReference type="GO" id="GO:0005507">
    <property type="term" value="F:copper ion binding"/>
    <property type="evidence" value="ECO:0007669"/>
    <property type="project" value="InterPro"/>
</dbReference>
<dbReference type="Gene3D" id="2.60.40.200">
    <property type="entry name" value="Superoxide dismutase, copper/zinc binding domain"/>
    <property type="match status" value="1"/>
</dbReference>
<proteinExistence type="inferred from homology"/>
<dbReference type="PROSITE" id="PS00087">
    <property type="entry name" value="SOD_CU_ZN_1"/>
    <property type="match status" value="1"/>
</dbReference>
<sequence>MKAVAILQGNYQVSGKVVFEQNAPGKLVTITGNLTGLPPNNTRGFHIHTSGDLTGGCSTAGAHYNPFHRFHGAPEDFVRHVGDLGNIKSDASGNSNFVMTDKVISLNGFTSIIGRTVVVHTFFDDLGRAWDGEETTETGNSGSRAACGIIGIA</sequence>
<evidence type="ECO:0000256" key="6">
    <source>
        <dbReference type="ARBA" id="ARBA00023008"/>
    </source>
</evidence>
<dbReference type="SUPFAM" id="SSF49329">
    <property type="entry name" value="Cu,Zn superoxide dismutase-like"/>
    <property type="match status" value="1"/>
</dbReference>
<dbReference type="PRINTS" id="PR00068">
    <property type="entry name" value="CUZNDISMTASE"/>
</dbReference>
<dbReference type="InterPro" id="IPR018152">
    <property type="entry name" value="SOD_Cu/Zn_BS"/>
</dbReference>
<evidence type="ECO:0000313" key="11">
    <source>
        <dbReference type="EMBL" id="KAF9474174.1"/>
    </source>
</evidence>
<dbReference type="FunFam" id="2.60.40.200:FF:000003">
    <property type="entry name" value="Superoxide dismutase [Cu-Zn], chloroplastic"/>
    <property type="match status" value="1"/>
</dbReference>
<keyword evidence="6 9" id="KW-0186">Copper</keyword>
<dbReference type="CDD" id="cd00305">
    <property type="entry name" value="Cu-Zn_Superoxide_Dismutase"/>
    <property type="match status" value="1"/>
</dbReference>
<evidence type="ECO:0000256" key="7">
    <source>
        <dbReference type="ARBA" id="ARBA00023157"/>
    </source>
</evidence>
<dbReference type="PROSITE" id="PS00332">
    <property type="entry name" value="SOD_CU_ZN_2"/>
    <property type="match status" value="1"/>
</dbReference>
<dbReference type="GO" id="GO:0004784">
    <property type="term" value="F:superoxide dismutase activity"/>
    <property type="evidence" value="ECO:0007669"/>
    <property type="project" value="UniProtKB-EC"/>
</dbReference>
<evidence type="ECO:0000256" key="3">
    <source>
        <dbReference type="ARBA" id="ARBA00022833"/>
    </source>
</evidence>
<evidence type="ECO:0000256" key="4">
    <source>
        <dbReference type="ARBA" id="ARBA00022862"/>
    </source>
</evidence>
<keyword evidence="5 9" id="KW-0560">Oxidoreductase</keyword>
<feature type="domain" description="Superoxide dismutase copper/zinc binding" evidence="10">
    <location>
        <begin position="13"/>
        <end position="150"/>
    </location>
</feature>
<protein>
    <recommendedName>
        <fullName evidence="9">Superoxide dismutase [Cu-Zn]</fullName>
        <ecNumber evidence="9">1.15.1.1</ecNumber>
    </recommendedName>
</protein>
<dbReference type="Pfam" id="PF00080">
    <property type="entry name" value="Sod_Cu"/>
    <property type="match status" value="1"/>
</dbReference>
<dbReference type="InterPro" id="IPR024134">
    <property type="entry name" value="SOD_Cu/Zn_/chaperone"/>
</dbReference>
<evidence type="ECO:0000256" key="1">
    <source>
        <dbReference type="ARBA" id="ARBA00010457"/>
    </source>
</evidence>
<dbReference type="InterPro" id="IPR001424">
    <property type="entry name" value="SOD_Cu_Zn_dom"/>
</dbReference>
<comment type="catalytic activity">
    <reaction evidence="8 9">
        <text>2 superoxide + 2 H(+) = H2O2 + O2</text>
        <dbReference type="Rhea" id="RHEA:20696"/>
        <dbReference type="ChEBI" id="CHEBI:15378"/>
        <dbReference type="ChEBI" id="CHEBI:15379"/>
        <dbReference type="ChEBI" id="CHEBI:16240"/>
        <dbReference type="ChEBI" id="CHEBI:18421"/>
        <dbReference type="EC" id="1.15.1.1"/>
    </reaction>
</comment>
<keyword evidence="4" id="KW-0049">Antioxidant</keyword>
<gene>
    <name evidence="11" type="ORF">BDN70DRAFT_334653</name>
</gene>
<reference evidence="11" key="1">
    <citation type="submission" date="2020-11" db="EMBL/GenBank/DDBJ databases">
        <authorList>
            <consortium name="DOE Joint Genome Institute"/>
            <person name="Ahrendt S."/>
            <person name="Riley R."/>
            <person name="Andreopoulos W."/>
            <person name="Labutti K."/>
            <person name="Pangilinan J."/>
            <person name="Ruiz-Duenas F.J."/>
            <person name="Barrasa J.M."/>
            <person name="Sanchez-Garcia M."/>
            <person name="Camarero S."/>
            <person name="Miyauchi S."/>
            <person name="Serrano A."/>
            <person name="Linde D."/>
            <person name="Babiker R."/>
            <person name="Drula E."/>
            <person name="Ayuso-Fernandez I."/>
            <person name="Pacheco R."/>
            <person name="Padilla G."/>
            <person name="Ferreira P."/>
            <person name="Barriuso J."/>
            <person name="Kellner H."/>
            <person name="Castanera R."/>
            <person name="Alfaro M."/>
            <person name="Ramirez L."/>
            <person name="Pisabarro A.G."/>
            <person name="Kuo A."/>
            <person name="Tritt A."/>
            <person name="Lipzen A."/>
            <person name="He G."/>
            <person name="Yan M."/>
            <person name="Ng V."/>
            <person name="Cullen D."/>
            <person name="Martin F."/>
            <person name="Rosso M.-N."/>
            <person name="Henrissat B."/>
            <person name="Hibbett D."/>
            <person name="Martinez A.T."/>
            <person name="Grigoriev I.V."/>
        </authorList>
    </citation>
    <scope>NUCLEOTIDE SEQUENCE</scope>
    <source>
        <strain evidence="11">CIRM-BRFM 674</strain>
    </source>
</reference>
<evidence type="ECO:0000256" key="2">
    <source>
        <dbReference type="ARBA" id="ARBA00022723"/>
    </source>
</evidence>
<name>A0A9P6CVH5_9AGAR</name>
<keyword evidence="3 9" id="KW-0862">Zinc</keyword>
<evidence type="ECO:0000256" key="9">
    <source>
        <dbReference type="RuleBase" id="RU000393"/>
    </source>
</evidence>
<comment type="caution">
    <text evidence="11">The sequence shown here is derived from an EMBL/GenBank/DDBJ whole genome shotgun (WGS) entry which is preliminary data.</text>
</comment>
<comment type="similarity">
    <text evidence="1 9">Belongs to the Cu-Zn superoxide dismutase family.</text>
</comment>
<evidence type="ECO:0000259" key="10">
    <source>
        <dbReference type="Pfam" id="PF00080"/>
    </source>
</evidence>
<comment type="function">
    <text evidence="9">Destroys radicals which are normally produced within the cells and which are toxic to biological systems.</text>
</comment>
<keyword evidence="7" id="KW-1015">Disulfide bond</keyword>
<evidence type="ECO:0000256" key="5">
    <source>
        <dbReference type="ARBA" id="ARBA00023002"/>
    </source>
</evidence>
<evidence type="ECO:0000313" key="12">
    <source>
        <dbReference type="Proteomes" id="UP000807469"/>
    </source>
</evidence>
<comment type="cofactor">
    <cofactor evidence="9">
        <name>Zn(2+)</name>
        <dbReference type="ChEBI" id="CHEBI:29105"/>
    </cofactor>
    <text evidence="9">Binds 1 zinc ion per subunit.</text>
</comment>
<comment type="cofactor">
    <cofactor evidence="9">
        <name>Cu cation</name>
        <dbReference type="ChEBI" id="CHEBI:23378"/>
    </cofactor>
    <text evidence="9">Binds 1 copper ion per subunit.</text>
</comment>
<dbReference type="AlphaFoldDB" id="A0A9P6CVH5"/>
<keyword evidence="2 9" id="KW-0479">Metal-binding</keyword>
<evidence type="ECO:0000256" key="8">
    <source>
        <dbReference type="ARBA" id="ARBA00049204"/>
    </source>
</evidence>
<dbReference type="Proteomes" id="UP000807469">
    <property type="component" value="Unassembled WGS sequence"/>
</dbReference>
<accession>A0A9P6CVH5</accession>
<dbReference type="EC" id="1.15.1.1" evidence="9"/>
<dbReference type="OrthoDB" id="2015551at2759"/>
<dbReference type="PANTHER" id="PTHR10003">
    <property type="entry name" value="SUPEROXIDE DISMUTASE CU-ZN -RELATED"/>
    <property type="match status" value="1"/>
</dbReference>
<keyword evidence="12" id="KW-1185">Reference proteome</keyword>